<dbReference type="EC" id="1.5.5.2" evidence="5"/>
<comment type="function">
    <text evidence="5">Converts proline to delta-1-pyrroline-5-carboxylate.</text>
</comment>
<dbReference type="EMBL" id="LUCM01001072">
    <property type="protein sequence ID" value="KAA0199537.1"/>
    <property type="molecule type" value="Genomic_DNA"/>
</dbReference>
<dbReference type="PANTHER" id="PTHR13914:SF0">
    <property type="entry name" value="PROLINE DEHYDROGENASE 1, MITOCHONDRIAL"/>
    <property type="match status" value="1"/>
</dbReference>
<dbReference type="GO" id="GO:0010133">
    <property type="term" value="P:L-proline catabolic process to L-glutamate"/>
    <property type="evidence" value="ECO:0007669"/>
    <property type="project" value="TreeGrafter"/>
</dbReference>
<keyword evidence="8" id="KW-1185">Reference proteome</keyword>
<comment type="pathway">
    <text evidence="1">Amino-acid degradation; L-proline degradation into L-glutamate; L-glutamate from L-proline: step 1/2.</text>
</comment>
<sequence length="365" mass="42025">MKSTFYGHFVAGEDPIQIKPVVSLMRKYGVKSILDYSVEKDIDESEAVNKVKEGLAKVIRDPESHPDSVTKKYQSSLQFADRSKNVVSARTYFYESEYQCDRNMEIFLKCIDSVSHSTEKEGFAAVKVTALGRPQLLLQMSNFIVQMERLFKILTGSIATEGKEPVASLPALDLDNFRKRLEWLGVQVSYDENVQWFTLLDVSSDGVVDLLDWSHLKAFEYDLARIFTIKNMKLLSFEIQTGQMEHLVPTLTPDGLEQMRNMLKRMDTIANHARSAGVRVMVDAEQSYFQPAVRRLTMEMMRLFNRESAVVFNTYQCYLKNAREHLHHDLKQAALENFFFGAKLVRGAYIEQVRSIKLMFRVLLL</sequence>
<dbReference type="InterPro" id="IPR002872">
    <property type="entry name" value="Proline_DH_dom"/>
</dbReference>
<dbReference type="Pfam" id="PF01619">
    <property type="entry name" value="Pro_dh"/>
    <property type="match status" value="1"/>
</dbReference>
<evidence type="ECO:0000313" key="8">
    <source>
        <dbReference type="Proteomes" id="UP000728185"/>
    </source>
</evidence>
<dbReference type="SUPFAM" id="SSF51730">
    <property type="entry name" value="FAD-linked oxidoreductase"/>
    <property type="match status" value="1"/>
</dbReference>
<keyword evidence="3 5" id="KW-0560">Oxidoreductase</keyword>
<accession>A0A8E0S2J5</accession>
<name>A0A8E0S2J5_9TREM</name>
<dbReference type="OrthoDB" id="5464at2759"/>
<evidence type="ECO:0000256" key="4">
    <source>
        <dbReference type="ARBA" id="ARBA00023062"/>
    </source>
</evidence>
<evidence type="ECO:0000256" key="3">
    <source>
        <dbReference type="ARBA" id="ARBA00023002"/>
    </source>
</evidence>
<dbReference type="Gene3D" id="3.20.20.220">
    <property type="match status" value="2"/>
</dbReference>
<protein>
    <recommendedName>
        <fullName evidence="5">Proline dehydrogenase</fullName>
        <ecNumber evidence="5">1.5.5.2</ecNumber>
    </recommendedName>
</protein>
<organism evidence="7 8">
    <name type="scientific">Fasciolopsis buskii</name>
    <dbReference type="NCBI Taxonomy" id="27845"/>
    <lineage>
        <taxon>Eukaryota</taxon>
        <taxon>Metazoa</taxon>
        <taxon>Spiralia</taxon>
        <taxon>Lophotrochozoa</taxon>
        <taxon>Platyhelminthes</taxon>
        <taxon>Trematoda</taxon>
        <taxon>Digenea</taxon>
        <taxon>Plagiorchiida</taxon>
        <taxon>Echinostomata</taxon>
        <taxon>Echinostomatoidea</taxon>
        <taxon>Fasciolidae</taxon>
        <taxon>Fasciolopsis</taxon>
    </lineage>
</organism>
<dbReference type="InterPro" id="IPR029041">
    <property type="entry name" value="FAD-linked_oxidoreductase-like"/>
</dbReference>
<evidence type="ECO:0000313" key="7">
    <source>
        <dbReference type="EMBL" id="KAA0199537.1"/>
    </source>
</evidence>
<dbReference type="InterPro" id="IPR015659">
    <property type="entry name" value="Proline_oxidase"/>
</dbReference>
<evidence type="ECO:0000259" key="6">
    <source>
        <dbReference type="Pfam" id="PF01619"/>
    </source>
</evidence>
<dbReference type="GO" id="GO:0004657">
    <property type="term" value="F:proline dehydrogenase activity"/>
    <property type="evidence" value="ECO:0007669"/>
    <property type="project" value="UniProtKB-EC"/>
</dbReference>
<dbReference type="GO" id="GO:0005739">
    <property type="term" value="C:mitochondrion"/>
    <property type="evidence" value="ECO:0007669"/>
    <property type="project" value="TreeGrafter"/>
</dbReference>
<dbReference type="PROSITE" id="PS00018">
    <property type="entry name" value="EF_HAND_1"/>
    <property type="match status" value="1"/>
</dbReference>
<feature type="domain" description="Proline dehydrogenase" evidence="6">
    <location>
        <begin position="25"/>
        <end position="352"/>
    </location>
</feature>
<comment type="catalytic activity">
    <reaction evidence="5">
        <text>L-proline + a quinone = (S)-1-pyrroline-5-carboxylate + a quinol + H(+)</text>
        <dbReference type="Rhea" id="RHEA:23784"/>
        <dbReference type="ChEBI" id="CHEBI:15378"/>
        <dbReference type="ChEBI" id="CHEBI:17388"/>
        <dbReference type="ChEBI" id="CHEBI:24646"/>
        <dbReference type="ChEBI" id="CHEBI:60039"/>
        <dbReference type="ChEBI" id="CHEBI:132124"/>
        <dbReference type="EC" id="1.5.5.2"/>
    </reaction>
</comment>
<proteinExistence type="inferred from homology"/>
<keyword evidence="5" id="KW-0274">FAD</keyword>
<dbReference type="GO" id="GO:0071949">
    <property type="term" value="F:FAD binding"/>
    <property type="evidence" value="ECO:0007669"/>
    <property type="project" value="TreeGrafter"/>
</dbReference>
<reference evidence="7" key="1">
    <citation type="submission" date="2019-05" db="EMBL/GenBank/DDBJ databases">
        <title>Annotation for the trematode Fasciolopsis buski.</title>
        <authorList>
            <person name="Choi Y.-J."/>
        </authorList>
    </citation>
    <scope>NUCLEOTIDE SEQUENCE</scope>
    <source>
        <strain evidence="7">HT</strain>
        <tissue evidence="7">Whole worm</tissue>
    </source>
</reference>
<comment type="caution">
    <text evidence="7">The sequence shown here is derived from an EMBL/GenBank/DDBJ whole genome shotgun (WGS) entry which is preliminary data.</text>
</comment>
<dbReference type="InterPro" id="IPR018247">
    <property type="entry name" value="EF_Hand_1_Ca_BS"/>
</dbReference>
<keyword evidence="5" id="KW-0285">Flavoprotein</keyword>
<comment type="similarity">
    <text evidence="2 5">Belongs to the proline oxidase family.</text>
</comment>
<evidence type="ECO:0000256" key="5">
    <source>
        <dbReference type="RuleBase" id="RU364054"/>
    </source>
</evidence>
<dbReference type="PANTHER" id="PTHR13914">
    <property type="entry name" value="PROLINE OXIDASE"/>
    <property type="match status" value="1"/>
</dbReference>
<gene>
    <name evidence="7" type="ORF">FBUS_10320</name>
</gene>
<evidence type="ECO:0000256" key="2">
    <source>
        <dbReference type="ARBA" id="ARBA00005869"/>
    </source>
</evidence>
<dbReference type="Proteomes" id="UP000728185">
    <property type="component" value="Unassembled WGS sequence"/>
</dbReference>
<comment type="cofactor">
    <cofactor evidence="5">
        <name>FAD</name>
        <dbReference type="ChEBI" id="CHEBI:57692"/>
    </cofactor>
</comment>
<dbReference type="AlphaFoldDB" id="A0A8E0S2J5"/>
<keyword evidence="4 5" id="KW-0642">Proline metabolism</keyword>
<evidence type="ECO:0000256" key="1">
    <source>
        <dbReference type="ARBA" id="ARBA00004739"/>
    </source>
</evidence>